<gene>
    <name evidence="6" type="ORF">LTR84_000825</name>
</gene>
<feature type="region of interest" description="Disordered" evidence="4">
    <location>
        <begin position="199"/>
        <end position="262"/>
    </location>
</feature>
<reference evidence="6 7" key="1">
    <citation type="submission" date="2023-08" db="EMBL/GenBank/DDBJ databases">
        <title>Black Yeasts Isolated from many extreme environments.</title>
        <authorList>
            <person name="Coleine C."/>
            <person name="Stajich J.E."/>
            <person name="Selbmann L."/>
        </authorList>
    </citation>
    <scope>NUCLEOTIDE SEQUENCE [LARGE SCALE GENOMIC DNA]</scope>
    <source>
        <strain evidence="6 7">CCFEE 5792</strain>
    </source>
</reference>
<keyword evidence="3" id="KW-0269">Exonuclease</keyword>
<evidence type="ECO:0000256" key="3">
    <source>
        <dbReference type="ARBA" id="ARBA00022839"/>
    </source>
</evidence>
<feature type="domain" description="Exonuclease" evidence="5">
    <location>
        <begin position="1"/>
        <end position="173"/>
    </location>
</feature>
<dbReference type="GO" id="GO:0003676">
    <property type="term" value="F:nucleic acid binding"/>
    <property type="evidence" value="ECO:0007669"/>
    <property type="project" value="InterPro"/>
</dbReference>
<accession>A0AAV9NS87</accession>
<dbReference type="Gene3D" id="3.30.420.10">
    <property type="entry name" value="Ribonuclease H-like superfamily/Ribonuclease H"/>
    <property type="match status" value="1"/>
</dbReference>
<evidence type="ECO:0000256" key="2">
    <source>
        <dbReference type="ARBA" id="ARBA00022801"/>
    </source>
</evidence>
<evidence type="ECO:0000313" key="7">
    <source>
        <dbReference type="Proteomes" id="UP001358417"/>
    </source>
</evidence>
<dbReference type="SMART" id="SM00479">
    <property type="entry name" value="EXOIII"/>
    <property type="match status" value="1"/>
</dbReference>
<dbReference type="AlphaFoldDB" id="A0AAV9NS87"/>
<keyword evidence="2" id="KW-0378">Hydrolase</keyword>
<feature type="compositionally biased region" description="Polar residues" evidence="4">
    <location>
        <begin position="216"/>
        <end position="231"/>
    </location>
</feature>
<dbReference type="InterPro" id="IPR022894">
    <property type="entry name" value="Oligoribonuclease"/>
</dbReference>
<protein>
    <recommendedName>
        <fullName evidence="5">Exonuclease domain-containing protein</fullName>
    </recommendedName>
</protein>
<evidence type="ECO:0000256" key="1">
    <source>
        <dbReference type="ARBA" id="ARBA00022722"/>
    </source>
</evidence>
<dbReference type="Proteomes" id="UP001358417">
    <property type="component" value="Unassembled WGS sequence"/>
</dbReference>
<organism evidence="6 7">
    <name type="scientific">Exophiala bonariae</name>
    <dbReference type="NCBI Taxonomy" id="1690606"/>
    <lineage>
        <taxon>Eukaryota</taxon>
        <taxon>Fungi</taxon>
        <taxon>Dikarya</taxon>
        <taxon>Ascomycota</taxon>
        <taxon>Pezizomycotina</taxon>
        <taxon>Eurotiomycetes</taxon>
        <taxon>Chaetothyriomycetidae</taxon>
        <taxon>Chaetothyriales</taxon>
        <taxon>Herpotrichiellaceae</taxon>
        <taxon>Exophiala</taxon>
    </lineage>
</organism>
<dbReference type="RefSeq" id="XP_064712314.1">
    <property type="nucleotide sequence ID" value="XM_064844454.1"/>
</dbReference>
<dbReference type="GeneID" id="89969047"/>
<dbReference type="Pfam" id="PF00929">
    <property type="entry name" value="RNase_T"/>
    <property type="match status" value="1"/>
</dbReference>
<feature type="compositionally biased region" description="Low complexity" evidence="4">
    <location>
        <begin position="199"/>
        <end position="215"/>
    </location>
</feature>
<name>A0AAV9NS87_9EURO</name>
<evidence type="ECO:0000259" key="5">
    <source>
        <dbReference type="SMART" id="SM00479"/>
    </source>
</evidence>
<sequence>MTGLDPQTDTILSISVLLTDADLRPIEPLGLTLYITHSEIQLSSMSEWCINTHTSTGLTKICVDPSTSTTAILAAAQVLHYIQTHIPTPRTALLAGNSIHADRSFLMVPPWNAILAHLHYRLFDVSALKEMVRRWAPEDVLAAAPVKMLRHSAREDVLESIDEARFYMALVKSVGGGVPATPLPRPVLTSVPFGNDDAALSASAPAPEPAPSLLDVSTSGGAVSNSTSSDLPVQARSRVRSSGMDEEMKDDTTAQGFRTDVP</sequence>
<keyword evidence="1" id="KW-0540">Nuclease</keyword>
<dbReference type="SUPFAM" id="SSF53098">
    <property type="entry name" value="Ribonuclease H-like"/>
    <property type="match status" value="1"/>
</dbReference>
<dbReference type="InterPro" id="IPR013520">
    <property type="entry name" value="Ribonucl_H"/>
</dbReference>
<comment type="caution">
    <text evidence="6">The sequence shown here is derived from an EMBL/GenBank/DDBJ whole genome shotgun (WGS) entry which is preliminary data.</text>
</comment>
<keyword evidence="7" id="KW-1185">Reference proteome</keyword>
<evidence type="ECO:0000256" key="4">
    <source>
        <dbReference type="SAM" id="MobiDB-lite"/>
    </source>
</evidence>
<dbReference type="InterPro" id="IPR012337">
    <property type="entry name" value="RNaseH-like_sf"/>
</dbReference>
<dbReference type="CDD" id="cd06135">
    <property type="entry name" value="Orn"/>
    <property type="match status" value="1"/>
</dbReference>
<evidence type="ECO:0000313" key="6">
    <source>
        <dbReference type="EMBL" id="KAK5064990.1"/>
    </source>
</evidence>
<dbReference type="InterPro" id="IPR036397">
    <property type="entry name" value="RNaseH_sf"/>
</dbReference>
<proteinExistence type="predicted"/>
<dbReference type="NCBIfam" id="NF003765">
    <property type="entry name" value="PRK05359.1"/>
    <property type="match status" value="1"/>
</dbReference>
<dbReference type="GO" id="GO:0000175">
    <property type="term" value="F:3'-5'-RNA exonuclease activity"/>
    <property type="evidence" value="ECO:0007669"/>
    <property type="project" value="InterPro"/>
</dbReference>
<dbReference type="EMBL" id="JAVRRD010000001">
    <property type="protein sequence ID" value="KAK5064990.1"/>
    <property type="molecule type" value="Genomic_DNA"/>
</dbReference>